<sequence length="73" mass="8510">MTSSRRLINKRYYTVGEAAYIIGVTPLTLRNWDKAGKLQARRNPINNYRVYAARDIERLLRRMNGPSNTLDII</sequence>
<dbReference type="Pfam" id="PF00376">
    <property type="entry name" value="MerR"/>
    <property type="match status" value="1"/>
</dbReference>
<protein>
    <recommendedName>
        <fullName evidence="1">HTH merR-type domain-containing protein</fullName>
    </recommendedName>
</protein>
<name>A0A1G2HFH0_9BACT</name>
<proteinExistence type="predicted"/>
<organism evidence="2 3">
    <name type="scientific">Candidatus Spechtbacteria bacterium RIFCSPLOWO2_01_FULL_46_10</name>
    <dbReference type="NCBI Taxonomy" id="1802163"/>
    <lineage>
        <taxon>Bacteria</taxon>
        <taxon>Candidatus Spechtiibacteriota</taxon>
    </lineage>
</organism>
<dbReference type="EMBL" id="MHOI01000025">
    <property type="protein sequence ID" value="OGZ61232.1"/>
    <property type="molecule type" value="Genomic_DNA"/>
</dbReference>
<evidence type="ECO:0000313" key="3">
    <source>
        <dbReference type="Proteomes" id="UP000179153"/>
    </source>
</evidence>
<evidence type="ECO:0000313" key="2">
    <source>
        <dbReference type="EMBL" id="OGZ61232.1"/>
    </source>
</evidence>
<dbReference type="Proteomes" id="UP000179153">
    <property type="component" value="Unassembled WGS sequence"/>
</dbReference>
<dbReference type="PROSITE" id="PS50937">
    <property type="entry name" value="HTH_MERR_2"/>
    <property type="match status" value="1"/>
</dbReference>
<dbReference type="Gene3D" id="1.10.1660.10">
    <property type="match status" value="1"/>
</dbReference>
<dbReference type="InterPro" id="IPR000551">
    <property type="entry name" value="MerR-type_HTH_dom"/>
</dbReference>
<dbReference type="GO" id="GO:0003677">
    <property type="term" value="F:DNA binding"/>
    <property type="evidence" value="ECO:0007669"/>
    <property type="project" value="InterPro"/>
</dbReference>
<dbReference type="InterPro" id="IPR009061">
    <property type="entry name" value="DNA-bd_dom_put_sf"/>
</dbReference>
<accession>A0A1G2HFH0</accession>
<comment type="caution">
    <text evidence="2">The sequence shown here is derived from an EMBL/GenBank/DDBJ whole genome shotgun (WGS) entry which is preliminary data.</text>
</comment>
<dbReference type="SUPFAM" id="SSF46955">
    <property type="entry name" value="Putative DNA-binding domain"/>
    <property type="match status" value="1"/>
</dbReference>
<dbReference type="GO" id="GO:0006355">
    <property type="term" value="P:regulation of DNA-templated transcription"/>
    <property type="evidence" value="ECO:0007669"/>
    <property type="project" value="InterPro"/>
</dbReference>
<gene>
    <name evidence="2" type="ORF">A2932_01365</name>
</gene>
<dbReference type="AlphaFoldDB" id="A0A1G2HFH0"/>
<reference evidence="2 3" key="1">
    <citation type="journal article" date="2016" name="Nat. Commun.">
        <title>Thousands of microbial genomes shed light on interconnected biogeochemical processes in an aquifer system.</title>
        <authorList>
            <person name="Anantharaman K."/>
            <person name="Brown C.T."/>
            <person name="Hug L.A."/>
            <person name="Sharon I."/>
            <person name="Castelle C.J."/>
            <person name="Probst A.J."/>
            <person name="Thomas B.C."/>
            <person name="Singh A."/>
            <person name="Wilkins M.J."/>
            <person name="Karaoz U."/>
            <person name="Brodie E.L."/>
            <person name="Williams K.H."/>
            <person name="Hubbard S.S."/>
            <person name="Banfield J.F."/>
        </authorList>
    </citation>
    <scope>NUCLEOTIDE SEQUENCE [LARGE SCALE GENOMIC DNA]</scope>
</reference>
<feature type="domain" description="HTH merR-type" evidence="1">
    <location>
        <begin position="12"/>
        <end position="61"/>
    </location>
</feature>
<dbReference type="STRING" id="1802163.A2932_01365"/>
<evidence type="ECO:0000259" key="1">
    <source>
        <dbReference type="PROSITE" id="PS50937"/>
    </source>
</evidence>